<evidence type="ECO:0000259" key="4">
    <source>
        <dbReference type="PROSITE" id="PS50893"/>
    </source>
</evidence>
<name>A0A5D4TKK4_9BACI</name>
<dbReference type="PANTHER" id="PTHR42711">
    <property type="entry name" value="ABC TRANSPORTER ATP-BINDING PROTEIN"/>
    <property type="match status" value="1"/>
</dbReference>
<dbReference type="GO" id="GO:0016887">
    <property type="term" value="F:ATP hydrolysis activity"/>
    <property type="evidence" value="ECO:0007669"/>
    <property type="project" value="InterPro"/>
</dbReference>
<evidence type="ECO:0000313" key="5">
    <source>
        <dbReference type="EMBL" id="TYS74684.1"/>
    </source>
</evidence>
<dbReference type="RefSeq" id="WP_148978369.1">
    <property type="nucleotide sequence ID" value="NZ_JBNILM010000001.1"/>
</dbReference>
<keyword evidence="3 5" id="KW-0067">ATP-binding</keyword>
<dbReference type="InterPro" id="IPR050763">
    <property type="entry name" value="ABC_transporter_ATP-binding"/>
</dbReference>
<gene>
    <name evidence="5" type="ORF">FZC75_03035</name>
</gene>
<protein>
    <submittedName>
        <fullName evidence="5">ATP-binding cassette domain-containing protein</fullName>
    </submittedName>
</protein>
<keyword evidence="2" id="KW-0547">Nucleotide-binding</keyword>
<evidence type="ECO:0000313" key="6">
    <source>
        <dbReference type="Proteomes" id="UP000324517"/>
    </source>
</evidence>
<evidence type="ECO:0000256" key="1">
    <source>
        <dbReference type="ARBA" id="ARBA00022448"/>
    </source>
</evidence>
<dbReference type="InterPro" id="IPR003439">
    <property type="entry name" value="ABC_transporter-like_ATP-bd"/>
</dbReference>
<reference evidence="5 6" key="1">
    <citation type="submission" date="2019-08" db="EMBL/GenBank/DDBJ databases">
        <title>Bacillus genomes from the desert of Cuatro Cienegas, Coahuila.</title>
        <authorList>
            <person name="Olmedo-Alvarez G."/>
        </authorList>
    </citation>
    <scope>NUCLEOTIDE SEQUENCE [LARGE SCALE GENOMIC DNA]</scope>
    <source>
        <strain evidence="5 6">CH98b_3T</strain>
    </source>
</reference>
<dbReference type="OrthoDB" id="9804819at2"/>
<dbReference type="Pfam" id="PF00005">
    <property type="entry name" value="ABC_tran"/>
    <property type="match status" value="1"/>
</dbReference>
<dbReference type="Proteomes" id="UP000324517">
    <property type="component" value="Unassembled WGS sequence"/>
</dbReference>
<dbReference type="PROSITE" id="PS50893">
    <property type="entry name" value="ABC_TRANSPORTER_2"/>
    <property type="match status" value="1"/>
</dbReference>
<proteinExistence type="predicted"/>
<dbReference type="AlphaFoldDB" id="A0A5D4TKK4"/>
<dbReference type="Gene3D" id="3.40.50.300">
    <property type="entry name" value="P-loop containing nucleotide triphosphate hydrolases"/>
    <property type="match status" value="1"/>
</dbReference>
<evidence type="ECO:0000256" key="3">
    <source>
        <dbReference type="ARBA" id="ARBA00022840"/>
    </source>
</evidence>
<comment type="caution">
    <text evidence="5">The sequence shown here is derived from an EMBL/GenBank/DDBJ whole genome shotgun (WGS) entry which is preliminary data.</text>
</comment>
<dbReference type="EMBL" id="VTET01000001">
    <property type="protein sequence ID" value="TYS74684.1"/>
    <property type="molecule type" value="Genomic_DNA"/>
</dbReference>
<dbReference type="SMART" id="SM00382">
    <property type="entry name" value="AAA"/>
    <property type="match status" value="1"/>
</dbReference>
<accession>A0A5D4TKK4</accession>
<feature type="domain" description="ABC transporter" evidence="4">
    <location>
        <begin position="2"/>
        <end position="255"/>
    </location>
</feature>
<keyword evidence="1" id="KW-0813">Transport</keyword>
<evidence type="ECO:0000256" key="2">
    <source>
        <dbReference type="ARBA" id="ARBA00022741"/>
    </source>
</evidence>
<dbReference type="InterPro" id="IPR027417">
    <property type="entry name" value="P-loop_NTPase"/>
</dbReference>
<dbReference type="GO" id="GO:0005524">
    <property type="term" value="F:ATP binding"/>
    <property type="evidence" value="ECO:0007669"/>
    <property type="project" value="UniProtKB-KW"/>
</dbReference>
<organism evidence="5 6">
    <name type="scientific">Sutcliffiella horikoshii</name>
    <dbReference type="NCBI Taxonomy" id="79883"/>
    <lineage>
        <taxon>Bacteria</taxon>
        <taxon>Bacillati</taxon>
        <taxon>Bacillota</taxon>
        <taxon>Bacilli</taxon>
        <taxon>Bacillales</taxon>
        <taxon>Bacillaceae</taxon>
        <taxon>Sutcliffiella</taxon>
    </lineage>
</organism>
<dbReference type="PANTHER" id="PTHR42711:SF1">
    <property type="entry name" value="ABC-TRANSPORT PROTEIN, ATP-BINDING COMPONENT"/>
    <property type="match status" value="1"/>
</dbReference>
<sequence>MIEVKNISKHYRLFERDPGLSGAVKALFKRKYINKTAVNDISFTIPKGEIVGYIGSNGAGKSTTIKMISGILTPDEGSVIVNGITPYSDRTRNAKNIGAVFGQRTQLFWDIPVQESLELLKHIYEVPQDEYEINLAKFKEVLDLEALLPIPVRQLSLGQKMRCELAAAFLHNPSVVYLDEPTIGLDASVKIKIRQFIKQMNKEHQTTVILTTHDMQDIEELCHRIIIIDKGSVIYDGSLLSLKQQTRFNRTIKLEIDSNDIFTLPSTLKTSVHLEIPEEENHYLLHFNNTVISGSEIMKEIMRDYLVQDFTITELGIEKVVQEIYERGPEHAEVLGAVKVSN</sequence>
<dbReference type="SUPFAM" id="SSF52540">
    <property type="entry name" value="P-loop containing nucleoside triphosphate hydrolases"/>
    <property type="match status" value="1"/>
</dbReference>
<dbReference type="InterPro" id="IPR003593">
    <property type="entry name" value="AAA+_ATPase"/>
</dbReference>